<feature type="compositionally biased region" description="Basic residues" evidence="1">
    <location>
        <begin position="32"/>
        <end position="46"/>
    </location>
</feature>
<sequence>MKVAVAVFAQGRPEVAPSSRQQQQASVASVARPRRRTSQRNPHPRRPAVAVFASEGKDDGETLGNLDAILGGNEDPLAGPEEPSEEPSEEDGFFERKAMSEAQKKKLRDEYLAFGGSANTAMGANYYLYIIVIISALAVAAKLSGAI</sequence>
<feature type="region of interest" description="Disordered" evidence="1">
    <location>
        <begin position="10"/>
        <end position="101"/>
    </location>
</feature>
<dbReference type="STRING" id="1764295.A0A5B8MC73"/>
<organism evidence="2 3">
    <name type="scientific">Chloropicon primus</name>
    <dbReference type="NCBI Taxonomy" id="1764295"/>
    <lineage>
        <taxon>Eukaryota</taxon>
        <taxon>Viridiplantae</taxon>
        <taxon>Chlorophyta</taxon>
        <taxon>Chloropicophyceae</taxon>
        <taxon>Chloropicales</taxon>
        <taxon>Chloropicaceae</taxon>
        <taxon>Chloropicon</taxon>
    </lineage>
</organism>
<accession>A0A5B8MC73</accession>
<proteinExistence type="predicted"/>
<name>A0A5B8MC73_9CHLO</name>
<dbReference type="Proteomes" id="UP000316726">
    <property type="component" value="Chromosome 1"/>
</dbReference>
<feature type="compositionally biased region" description="Low complexity" evidence="1">
    <location>
        <begin position="15"/>
        <end position="31"/>
    </location>
</feature>
<reference evidence="2 3" key="1">
    <citation type="submission" date="2018-07" db="EMBL/GenBank/DDBJ databases">
        <title>The complete nuclear genome of the prasinophyte Chloropicon primus (CCMP1205).</title>
        <authorList>
            <person name="Pombert J.-F."/>
            <person name="Otis C."/>
            <person name="Turmel M."/>
            <person name="Lemieux C."/>
        </authorList>
    </citation>
    <scope>NUCLEOTIDE SEQUENCE [LARGE SCALE GENOMIC DNA]</scope>
    <source>
        <strain evidence="2 3">CCMP1205</strain>
    </source>
</reference>
<keyword evidence="3" id="KW-1185">Reference proteome</keyword>
<dbReference type="EMBL" id="CP031034">
    <property type="protein sequence ID" value="QDZ17939.1"/>
    <property type="molecule type" value="Genomic_DNA"/>
</dbReference>
<evidence type="ECO:0000313" key="2">
    <source>
        <dbReference type="EMBL" id="QDZ17939.1"/>
    </source>
</evidence>
<dbReference type="AlphaFoldDB" id="A0A5B8MC73"/>
<evidence type="ECO:0000256" key="1">
    <source>
        <dbReference type="SAM" id="MobiDB-lite"/>
    </source>
</evidence>
<protein>
    <submittedName>
        <fullName evidence="2">Uncharacterized protein</fullName>
    </submittedName>
</protein>
<evidence type="ECO:0000313" key="3">
    <source>
        <dbReference type="Proteomes" id="UP000316726"/>
    </source>
</evidence>
<gene>
    <name evidence="2" type="ORF">A3770_01p04570</name>
</gene>
<feature type="compositionally biased region" description="Acidic residues" evidence="1">
    <location>
        <begin position="82"/>
        <end position="92"/>
    </location>
</feature>